<proteinExistence type="predicted"/>
<feature type="transmembrane region" description="Helical" evidence="1">
    <location>
        <begin position="99"/>
        <end position="119"/>
    </location>
</feature>
<comment type="caution">
    <text evidence="2">The sequence shown here is derived from an EMBL/GenBank/DDBJ whole genome shotgun (WGS) entry which is preliminary data.</text>
</comment>
<feature type="transmembrane region" description="Helical" evidence="1">
    <location>
        <begin position="7"/>
        <end position="30"/>
    </location>
</feature>
<accession>A0A1J5SMU6</accession>
<feature type="transmembrane region" description="Helical" evidence="1">
    <location>
        <begin position="42"/>
        <end position="64"/>
    </location>
</feature>
<gene>
    <name evidence="2" type="ORF">GALL_82050</name>
</gene>
<keyword evidence="1" id="KW-1133">Transmembrane helix</keyword>
<protein>
    <submittedName>
        <fullName evidence="2">Uncharacterized protein</fullName>
    </submittedName>
</protein>
<dbReference type="EMBL" id="MLJW01000025">
    <property type="protein sequence ID" value="OIR09799.1"/>
    <property type="molecule type" value="Genomic_DNA"/>
</dbReference>
<keyword evidence="1" id="KW-0812">Transmembrane</keyword>
<evidence type="ECO:0000313" key="2">
    <source>
        <dbReference type="EMBL" id="OIR09799.1"/>
    </source>
</evidence>
<name>A0A1J5SMU6_9ZZZZ</name>
<dbReference type="AlphaFoldDB" id="A0A1J5SMU6"/>
<evidence type="ECO:0000256" key="1">
    <source>
        <dbReference type="SAM" id="Phobius"/>
    </source>
</evidence>
<keyword evidence="1" id="KW-0472">Membrane</keyword>
<organism evidence="2">
    <name type="scientific">mine drainage metagenome</name>
    <dbReference type="NCBI Taxonomy" id="410659"/>
    <lineage>
        <taxon>unclassified sequences</taxon>
        <taxon>metagenomes</taxon>
        <taxon>ecological metagenomes</taxon>
    </lineage>
</organism>
<sequence>MKKIQALIFIVGTVQIILGLAFLLAPHGILQWMGHSPIADDISYPLGMLSSRFLVYGVLMLIATKSPSKNGLLIVGMVWIQLIDLAVGVFYTMQSIVPLSLSAFPMFNATVIALLLWLWRPIPMQTEQSAR</sequence>
<feature type="transmembrane region" description="Helical" evidence="1">
    <location>
        <begin position="71"/>
        <end position="93"/>
    </location>
</feature>
<reference evidence="2" key="1">
    <citation type="submission" date="2016-10" db="EMBL/GenBank/DDBJ databases">
        <title>Sequence of Gallionella enrichment culture.</title>
        <authorList>
            <person name="Poehlein A."/>
            <person name="Muehling M."/>
            <person name="Daniel R."/>
        </authorList>
    </citation>
    <scope>NUCLEOTIDE SEQUENCE</scope>
</reference>